<dbReference type="Gramene" id="arahy.Tifrunner.gnm2.ann2.Ah01g142200.1">
    <property type="protein sequence ID" value="arahy.Tifrunner.gnm2.ann2.Ah01g142200.1-CDS-1"/>
    <property type="gene ID" value="arahy.Tifrunner.gnm2.ann2.Ah01g142200"/>
</dbReference>
<dbReference type="Proteomes" id="UP000289738">
    <property type="component" value="Chromosome A01"/>
</dbReference>
<comment type="caution">
    <text evidence="2">The sequence shown here is derived from an EMBL/GenBank/DDBJ whole genome shotgun (WGS) entry which is preliminary data.</text>
</comment>
<keyword evidence="4" id="KW-1185">Reference proteome</keyword>
<gene>
    <name evidence="3" type="ORF">Ahy_A01g003376</name>
    <name evidence="2" type="ORF">Ahy_B01g053094</name>
</gene>
<protein>
    <submittedName>
        <fullName evidence="2">Uncharacterized protein</fullName>
    </submittedName>
</protein>
<feature type="transmembrane region" description="Helical" evidence="1">
    <location>
        <begin position="30"/>
        <end position="52"/>
    </location>
</feature>
<evidence type="ECO:0000313" key="3">
    <source>
        <dbReference type="EMBL" id="RYR78552.1"/>
    </source>
</evidence>
<keyword evidence="1" id="KW-0472">Membrane</keyword>
<dbReference type="EMBL" id="SDMP01000001">
    <property type="protein sequence ID" value="RYR78552.1"/>
    <property type="molecule type" value="Genomic_DNA"/>
</dbReference>
<dbReference type="EMBL" id="SDMP01000011">
    <property type="protein sequence ID" value="RYR28883.1"/>
    <property type="molecule type" value="Genomic_DNA"/>
</dbReference>
<reference evidence="2 4" key="1">
    <citation type="submission" date="2019-01" db="EMBL/GenBank/DDBJ databases">
        <title>Sequencing of cultivated peanut Arachis hypogaea provides insights into genome evolution and oil improvement.</title>
        <authorList>
            <person name="Chen X."/>
        </authorList>
    </citation>
    <scope>NUCLEOTIDE SEQUENCE [LARGE SCALE GENOMIC DNA]</scope>
    <source>
        <strain evidence="4">cv. Fuhuasheng</strain>
        <strain evidence="2">GDAAS-fuhuasheng2018</strain>
        <tissue evidence="2">Leaves</tissue>
    </source>
</reference>
<organism evidence="2 4">
    <name type="scientific">Arachis hypogaea</name>
    <name type="common">Peanut</name>
    <dbReference type="NCBI Taxonomy" id="3818"/>
    <lineage>
        <taxon>Eukaryota</taxon>
        <taxon>Viridiplantae</taxon>
        <taxon>Streptophyta</taxon>
        <taxon>Embryophyta</taxon>
        <taxon>Tracheophyta</taxon>
        <taxon>Spermatophyta</taxon>
        <taxon>Magnoliopsida</taxon>
        <taxon>eudicotyledons</taxon>
        <taxon>Gunneridae</taxon>
        <taxon>Pentapetalae</taxon>
        <taxon>rosids</taxon>
        <taxon>fabids</taxon>
        <taxon>Fabales</taxon>
        <taxon>Fabaceae</taxon>
        <taxon>Papilionoideae</taxon>
        <taxon>50 kb inversion clade</taxon>
        <taxon>dalbergioids sensu lato</taxon>
        <taxon>Dalbergieae</taxon>
        <taxon>Pterocarpus clade</taxon>
        <taxon>Arachis</taxon>
    </lineage>
</organism>
<evidence type="ECO:0000313" key="2">
    <source>
        <dbReference type="EMBL" id="RYR28883.1"/>
    </source>
</evidence>
<name>A0A445AR24_ARAHY</name>
<accession>A0A445AR24</accession>
<proteinExistence type="predicted"/>
<evidence type="ECO:0000256" key="1">
    <source>
        <dbReference type="SAM" id="Phobius"/>
    </source>
</evidence>
<keyword evidence="1" id="KW-0812">Transmembrane</keyword>
<sequence length="68" mass="7610">MAHVLAMVVEGVEDFVKTLWALQERRLSHTFHAVTSTAISVTTTLVVCFLSIHHIHTLRRGAMAFSSF</sequence>
<dbReference type="Gramene" id="arahy.Tifrunner.gnm2.ann2.Ah11g161600.1">
    <property type="protein sequence ID" value="arahy.Tifrunner.gnm2.ann2.Ah11g161600.1-CDS-1"/>
    <property type="gene ID" value="arahy.Tifrunner.gnm2.ann2.Ah11g161600"/>
</dbReference>
<dbReference type="Proteomes" id="UP000289738">
    <property type="component" value="Chromosome B01"/>
</dbReference>
<evidence type="ECO:0000313" key="4">
    <source>
        <dbReference type="Proteomes" id="UP000289738"/>
    </source>
</evidence>
<keyword evidence="1" id="KW-1133">Transmembrane helix</keyword>
<dbReference type="AlphaFoldDB" id="A0A445AR24"/>